<evidence type="ECO:0000313" key="2">
    <source>
        <dbReference type="Proteomes" id="UP000218334"/>
    </source>
</evidence>
<accession>A0A2H3B688</accession>
<name>A0A2H3B688_9AGAR</name>
<reference evidence="2" key="1">
    <citation type="journal article" date="2017" name="Nat. Ecol. Evol.">
        <title>Genome expansion and lineage-specific genetic innovations in the forest pathogenic fungi Armillaria.</title>
        <authorList>
            <person name="Sipos G."/>
            <person name="Prasanna A.N."/>
            <person name="Walter M.C."/>
            <person name="O'Connor E."/>
            <person name="Balint B."/>
            <person name="Krizsan K."/>
            <person name="Kiss B."/>
            <person name="Hess J."/>
            <person name="Varga T."/>
            <person name="Slot J."/>
            <person name="Riley R."/>
            <person name="Boka B."/>
            <person name="Rigling D."/>
            <person name="Barry K."/>
            <person name="Lee J."/>
            <person name="Mihaltcheva S."/>
            <person name="LaButti K."/>
            <person name="Lipzen A."/>
            <person name="Waldron R."/>
            <person name="Moloney N.M."/>
            <person name="Sperisen C."/>
            <person name="Kredics L."/>
            <person name="Vagvoelgyi C."/>
            <person name="Patrignani A."/>
            <person name="Fitzpatrick D."/>
            <person name="Nagy I."/>
            <person name="Doyle S."/>
            <person name="Anderson J.B."/>
            <person name="Grigoriev I.V."/>
            <person name="Gueldener U."/>
            <person name="Muensterkoetter M."/>
            <person name="Nagy L.G."/>
        </authorList>
    </citation>
    <scope>NUCLEOTIDE SEQUENCE [LARGE SCALE GENOMIC DNA]</scope>
    <source>
        <strain evidence="2">28-4</strain>
    </source>
</reference>
<dbReference type="AlphaFoldDB" id="A0A2H3B688"/>
<proteinExistence type="predicted"/>
<sequence>MCMRKERKYYRAFSKFWLQFWLQVTHKVFFMFVRLFKRPARCPSALMLLDRKVRRLYFTLMDKKAQRTISPNAEGAVQGAARDVDMASWRFYFTSEYNTGPWFSLWPHVSEAMGLQRCSAELGRLFLESSERISAAPDFVVSCTYWQQIDEADLNSLSDPPSGMPELLTNFFKTCNQRVTVFSIFQEKKTLTRVISVGVGVGSLRGRNSYPIHCQTFLETSQSSSLCEGVRTKMDEIGLRSSSPVFSERSLATFLVLRGFSDIRY</sequence>
<organism evidence="1 2">
    <name type="scientific">Armillaria solidipes</name>
    <dbReference type="NCBI Taxonomy" id="1076256"/>
    <lineage>
        <taxon>Eukaryota</taxon>
        <taxon>Fungi</taxon>
        <taxon>Dikarya</taxon>
        <taxon>Basidiomycota</taxon>
        <taxon>Agaricomycotina</taxon>
        <taxon>Agaricomycetes</taxon>
        <taxon>Agaricomycetidae</taxon>
        <taxon>Agaricales</taxon>
        <taxon>Marasmiineae</taxon>
        <taxon>Physalacriaceae</taxon>
        <taxon>Armillaria</taxon>
    </lineage>
</organism>
<protein>
    <submittedName>
        <fullName evidence="1">Uncharacterized protein</fullName>
    </submittedName>
</protein>
<dbReference type="EMBL" id="KZ293465">
    <property type="protein sequence ID" value="PBK62542.1"/>
    <property type="molecule type" value="Genomic_DNA"/>
</dbReference>
<keyword evidence="2" id="KW-1185">Reference proteome</keyword>
<dbReference type="Proteomes" id="UP000218334">
    <property type="component" value="Unassembled WGS sequence"/>
</dbReference>
<gene>
    <name evidence="1" type="ORF">ARMSODRAFT_980597</name>
</gene>
<evidence type="ECO:0000313" key="1">
    <source>
        <dbReference type="EMBL" id="PBK62542.1"/>
    </source>
</evidence>